<dbReference type="EMBL" id="JAATWM020000053">
    <property type="protein sequence ID" value="KAF9870541.1"/>
    <property type="molecule type" value="Genomic_DNA"/>
</dbReference>
<dbReference type="AlphaFoldDB" id="A0A9P6LEW6"/>
<sequence length="345" mass="39076">MRNRLSLQTWVESTPTVSDPKDDDWRQRLAGMPGAFTQDTLSRNGYDEEKCRNVLVRYCAHIPRNYQYCDGIQLVFLVLREHLGDENLDLAGGVLYELIEIDCQYSDDPGAEFQRWKHDHLNRHSNLELPHIPHMSTITTSIRPTLSLVHRKAWMIDHTMYVSTRESGTCAFRSPNPKELHEMQWDIGTSQAGRLIKEEEVTPTTASFPRPDPRNSNDTVDIEQSKLTATIKGKSGILRRAFQRRYPLKKAVCEGRPLESKRRSWLANIFGLDTVLSMHDSVDVTPVPLPDGCMTPHAIFARKFSLVADGLPLPSSLSRDLMPTADIKARKLLVEAASEGLMSPS</sequence>
<evidence type="ECO:0000256" key="1">
    <source>
        <dbReference type="SAM" id="MobiDB-lite"/>
    </source>
</evidence>
<dbReference type="Proteomes" id="UP000781932">
    <property type="component" value="Unassembled WGS sequence"/>
</dbReference>
<dbReference type="OrthoDB" id="5229017at2759"/>
<proteinExistence type="predicted"/>
<accession>A0A9P6LEW6</accession>
<protein>
    <submittedName>
        <fullName evidence="2">Uncharacterized protein</fullName>
    </submittedName>
</protein>
<evidence type="ECO:0000313" key="2">
    <source>
        <dbReference type="EMBL" id="KAF9870541.1"/>
    </source>
</evidence>
<gene>
    <name evidence="2" type="ORF">CkaCkLH20_12031</name>
</gene>
<keyword evidence="3" id="KW-1185">Reference proteome</keyword>
<dbReference type="GeneID" id="62167819"/>
<evidence type="ECO:0000313" key="3">
    <source>
        <dbReference type="Proteomes" id="UP000781932"/>
    </source>
</evidence>
<organism evidence="2 3">
    <name type="scientific">Colletotrichum karsti</name>
    <dbReference type="NCBI Taxonomy" id="1095194"/>
    <lineage>
        <taxon>Eukaryota</taxon>
        <taxon>Fungi</taxon>
        <taxon>Dikarya</taxon>
        <taxon>Ascomycota</taxon>
        <taxon>Pezizomycotina</taxon>
        <taxon>Sordariomycetes</taxon>
        <taxon>Hypocreomycetidae</taxon>
        <taxon>Glomerellales</taxon>
        <taxon>Glomerellaceae</taxon>
        <taxon>Colletotrichum</taxon>
        <taxon>Colletotrichum boninense species complex</taxon>
    </lineage>
</organism>
<comment type="caution">
    <text evidence="2">The sequence shown here is derived from an EMBL/GenBank/DDBJ whole genome shotgun (WGS) entry which is preliminary data.</text>
</comment>
<feature type="region of interest" description="Disordered" evidence="1">
    <location>
        <begin position="200"/>
        <end position="219"/>
    </location>
</feature>
<name>A0A9P6LEW6_9PEZI</name>
<reference evidence="2" key="1">
    <citation type="submission" date="2020-03" db="EMBL/GenBank/DDBJ databases">
        <authorList>
            <person name="He L."/>
        </authorList>
    </citation>
    <scope>NUCLEOTIDE SEQUENCE</scope>
    <source>
        <strain evidence="2">CkLH20</strain>
    </source>
</reference>
<reference evidence="2" key="2">
    <citation type="submission" date="2020-11" db="EMBL/GenBank/DDBJ databases">
        <title>Whole genome sequencing of Colletotrichum sp.</title>
        <authorList>
            <person name="Li H."/>
        </authorList>
    </citation>
    <scope>NUCLEOTIDE SEQUENCE</scope>
    <source>
        <strain evidence="2">CkLH20</strain>
    </source>
</reference>
<dbReference type="RefSeq" id="XP_038740002.1">
    <property type="nucleotide sequence ID" value="XM_038894745.1"/>
</dbReference>